<feature type="transmembrane region" description="Helical" evidence="1">
    <location>
        <begin position="267"/>
        <end position="286"/>
    </location>
</feature>
<dbReference type="InterPro" id="IPR022057">
    <property type="entry name" value="Chs7"/>
</dbReference>
<dbReference type="PANTHER" id="PTHR35329">
    <property type="entry name" value="CHITIN SYNTHASE EXPORT CHAPERONE"/>
    <property type="match status" value="1"/>
</dbReference>
<sequence length="338" mass="36335">MPEPFGAFGWICAHTPLPQCNLFFKQLYDHTPARLSRLFPSSSDFFSIYDVSSTSARGDPNIDAAVRQAGAGLGASCEIARAGQRGSLGDIALVVLSALSFVLAVGLIVHASRRKAAVGRSEITMFLGVYGLHSVFQIVTMSSLLRQSSTALAVVSAIHLALFVALFWILLGNGIIATQIVEDGTPAALIPLSIIALLFFGGTLYVALDTGLSLTSAFTFSNGDVEYLQAITLFVLTLIWPAAAIVLYLAIMLWITLSKLRETKPAMLYIAAFALFAAAQVVFFLASQPLCKASGSKINSAFLATLLNSGAVGVLYWAWMVITEDTWKEGEYEYGYTY</sequence>
<dbReference type="GO" id="GO:0005789">
    <property type="term" value="C:endoplasmic reticulum membrane"/>
    <property type="evidence" value="ECO:0007669"/>
    <property type="project" value="TreeGrafter"/>
</dbReference>
<feature type="transmembrane region" description="Helical" evidence="1">
    <location>
        <begin position="91"/>
        <end position="111"/>
    </location>
</feature>
<keyword evidence="1" id="KW-0812">Transmembrane</keyword>
<gene>
    <name evidence="2" type="ORF">MKK02DRAFT_38324</name>
</gene>
<dbReference type="PANTHER" id="PTHR35329:SF1">
    <property type="entry name" value="CHITIN SYNTHASE EXPORT CHAPERONE"/>
    <property type="match status" value="1"/>
</dbReference>
<proteinExistence type="predicted"/>
<keyword evidence="3" id="KW-1185">Reference proteome</keyword>
<protein>
    <submittedName>
        <fullName evidence="2">Chitin synthase III catalytic subunit-domain-containing protein</fullName>
    </submittedName>
</protein>
<evidence type="ECO:0000256" key="1">
    <source>
        <dbReference type="SAM" id="Phobius"/>
    </source>
</evidence>
<dbReference type="GO" id="GO:0006457">
    <property type="term" value="P:protein folding"/>
    <property type="evidence" value="ECO:0007669"/>
    <property type="project" value="TreeGrafter"/>
</dbReference>
<dbReference type="AlphaFoldDB" id="A0AA38H412"/>
<dbReference type="Proteomes" id="UP001164286">
    <property type="component" value="Unassembled WGS sequence"/>
</dbReference>
<keyword evidence="1" id="KW-1133">Transmembrane helix</keyword>
<dbReference type="Pfam" id="PF12271">
    <property type="entry name" value="Chs7"/>
    <property type="match status" value="1"/>
</dbReference>
<feature type="transmembrane region" description="Helical" evidence="1">
    <location>
        <begin position="151"/>
        <end position="176"/>
    </location>
</feature>
<organism evidence="2 3">
    <name type="scientific">Dioszegia hungarica</name>
    <dbReference type="NCBI Taxonomy" id="4972"/>
    <lineage>
        <taxon>Eukaryota</taxon>
        <taxon>Fungi</taxon>
        <taxon>Dikarya</taxon>
        <taxon>Basidiomycota</taxon>
        <taxon>Agaricomycotina</taxon>
        <taxon>Tremellomycetes</taxon>
        <taxon>Tremellales</taxon>
        <taxon>Bulleribasidiaceae</taxon>
        <taxon>Dioszegia</taxon>
    </lineage>
</organism>
<dbReference type="RefSeq" id="XP_052943443.1">
    <property type="nucleotide sequence ID" value="XM_053090043.1"/>
</dbReference>
<dbReference type="EMBL" id="JAKWFO010000008">
    <property type="protein sequence ID" value="KAI9633666.1"/>
    <property type="molecule type" value="Genomic_DNA"/>
</dbReference>
<feature type="transmembrane region" description="Helical" evidence="1">
    <location>
        <begin position="298"/>
        <end position="319"/>
    </location>
</feature>
<dbReference type="GO" id="GO:0051082">
    <property type="term" value="F:unfolded protein binding"/>
    <property type="evidence" value="ECO:0007669"/>
    <property type="project" value="TreeGrafter"/>
</dbReference>
<name>A0AA38H412_9TREE</name>
<comment type="caution">
    <text evidence="2">The sequence shown here is derived from an EMBL/GenBank/DDBJ whole genome shotgun (WGS) entry which is preliminary data.</text>
</comment>
<reference evidence="2" key="1">
    <citation type="journal article" date="2022" name="G3 (Bethesda)">
        <title>High quality genome of the basidiomycete yeast Dioszegia hungarica PDD-24b-2 isolated from cloud water.</title>
        <authorList>
            <person name="Jarrige D."/>
            <person name="Haridas S."/>
            <person name="Bleykasten-Grosshans C."/>
            <person name="Joly M."/>
            <person name="Nadalig T."/>
            <person name="Sancelme M."/>
            <person name="Vuilleumier S."/>
            <person name="Grigoriev I.V."/>
            <person name="Amato P."/>
            <person name="Bringel F."/>
        </authorList>
    </citation>
    <scope>NUCLEOTIDE SEQUENCE</scope>
    <source>
        <strain evidence="2">PDD-24b-2</strain>
    </source>
</reference>
<evidence type="ECO:0000313" key="2">
    <source>
        <dbReference type="EMBL" id="KAI9633666.1"/>
    </source>
</evidence>
<keyword evidence="1" id="KW-0472">Membrane</keyword>
<accession>A0AA38H412</accession>
<feature type="transmembrane region" description="Helical" evidence="1">
    <location>
        <begin position="228"/>
        <end position="255"/>
    </location>
</feature>
<dbReference type="GeneID" id="77729248"/>
<feature type="transmembrane region" description="Helical" evidence="1">
    <location>
        <begin position="123"/>
        <end position="145"/>
    </location>
</feature>
<feature type="transmembrane region" description="Helical" evidence="1">
    <location>
        <begin position="188"/>
        <end position="208"/>
    </location>
</feature>
<evidence type="ECO:0000313" key="3">
    <source>
        <dbReference type="Proteomes" id="UP001164286"/>
    </source>
</evidence>